<evidence type="ECO:0000313" key="5">
    <source>
        <dbReference type="EMBL" id="GGE25703.1"/>
    </source>
</evidence>
<feature type="binding site" evidence="4">
    <location>
        <position position="230"/>
    </location>
    <ligand>
        <name>a divalent metal cation</name>
        <dbReference type="ChEBI" id="CHEBI:60240"/>
        <label>1</label>
    </ligand>
</feature>
<dbReference type="GO" id="GO:0046872">
    <property type="term" value="F:metal ion binding"/>
    <property type="evidence" value="ECO:0007669"/>
    <property type="project" value="UniProtKB-KW"/>
</dbReference>
<protein>
    <recommendedName>
        <fullName evidence="2">GTP cyclohydrolase 1 type 2 homolog</fullName>
    </recommendedName>
</protein>
<dbReference type="Proteomes" id="UP000628775">
    <property type="component" value="Unassembled WGS sequence"/>
</dbReference>
<sequence>MTNVQDVIDHLTDSVGPIENTVDILKFGDPNTRITGIATTFMATHQAIQQAVEVGANLLITHEGAFYSHHDSDLLTHDPVFEGKLKAIEQAGLAIYRFHDHIHRYQPDGITAALVKALRWQPYIEKQLLISTLLKLPKRPLKVLSDYVKTTLKLPFVRVQGDLSMPCSRVGLLVGYRGGGQTALPLFEKENLDLIITGEGPEWETPEYVRDAIDQGKHKALMVLGHSESESPGMKALAEGLKIKFPNIPIHFISNQPLFQVI</sequence>
<feature type="binding site" evidence="4">
    <location>
        <position position="62"/>
    </location>
    <ligand>
        <name>a divalent metal cation</name>
        <dbReference type="ChEBI" id="CHEBI:60240"/>
        <label>1</label>
    </ligand>
</feature>
<dbReference type="AlphaFoldDB" id="A0A8J2VJR4"/>
<gene>
    <name evidence="5" type="ORF">GCM10011391_00100</name>
</gene>
<keyword evidence="3 4" id="KW-0479">Metal-binding</keyword>
<comment type="similarity">
    <text evidence="1">Belongs to the GTP cyclohydrolase I type 2/NIF3 family.</text>
</comment>
<reference evidence="5" key="1">
    <citation type="journal article" date="2014" name="Int. J. Syst. Evol. Microbiol.">
        <title>Complete genome sequence of Corynebacterium casei LMG S-19264T (=DSM 44701T), isolated from a smear-ripened cheese.</title>
        <authorList>
            <consortium name="US DOE Joint Genome Institute (JGI-PGF)"/>
            <person name="Walter F."/>
            <person name="Albersmeier A."/>
            <person name="Kalinowski J."/>
            <person name="Ruckert C."/>
        </authorList>
    </citation>
    <scope>NUCLEOTIDE SEQUENCE</scope>
    <source>
        <strain evidence="5">CGMCC 1.15371</strain>
    </source>
</reference>
<organism evidence="5 6">
    <name type="scientific">Pullulanibacillus camelliae</name>
    <dbReference type="NCBI Taxonomy" id="1707096"/>
    <lineage>
        <taxon>Bacteria</taxon>
        <taxon>Bacillati</taxon>
        <taxon>Bacillota</taxon>
        <taxon>Bacilli</taxon>
        <taxon>Bacillales</taxon>
        <taxon>Sporolactobacillaceae</taxon>
        <taxon>Pullulanibacillus</taxon>
    </lineage>
</organism>
<dbReference type="SUPFAM" id="SSF102705">
    <property type="entry name" value="NIF3 (NGG1p interacting factor 3)-like"/>
    <property type="match status" value="1"/>
</dbReference>
<feature type="binding site" evidence="4">
    <location>
        <position position="226"/>
    </location>
    <ligand>
        <name>a divalent metal cation</name>
        <dbReference type="ChEBI" id="CHEBI:60240"/>
        <label>1</label>
    </ligand>
</feature>
<evidence type="ECO:0000256" key="2">
    <source>
        <dbReference type="ARBA" id="ARBA00022112"/>
    </source>
</evidence>
<proteinExistence type="inferred from homology"/>
<dbReference type="InterPro" id="IPR002678">
    <property type="entry name" value="DUF34/NIF3"/>
</dbReference>
<evidence type="ECO:0000256" key="1">
    <source>
        <dbReference type="ARBA" id="ARBA00006964"/>
    </source>
</evidence>
<dbReference type="InterPro" id="IPR036069">
    <property type="entry name" value="DUF34/NIF3_sf"/>
</dbReference>
<dbReference type="GO" id="GO:0005737">
    <property type="term" value="C:cytoplasm"/>
    <property type="evidence" value="ECO:0007669"/>
    <property type="project" value="TreeGrafter"/>
</dbReference>
<dbReference type="PANTHER" id="PTHR13799">
    <property type="entry name" value="NGG1 INTERACTING FACTOR 3"/>
    <property type="match status" value="1"/>
</dbReference>
<dbReference type="PANTHER" id="PTHR13799:SF14">
    <property type="entry name" value="GTP CYCLOHYDROLASE 1 TYPE 2 HOMOLOG"/>
    <property type="match status" value="1"/>
</dbReference>
<dbReference type="Pfam" id="PF01784">
    <property type="entry name" value="DUF34_NIF3"/>
    <property type="match status" value="1"/>
</dbReference>
<keyword evidence="6" id="KW-1185">Reference proteome</keyword>
<comment type="caution">
    <text evidence="5">The sequence shown here is derived from an EMBL/GenBank/DDBJ whole genome shotgun (WGS) entry which is preliminary data.</text>
</comment>
<dbReference type="Gene3D" id="3.40.1390.30">
    <property type="entry name" value="NIF3 (NGG1p interacting factor 3)-like"/>
    <property type="match status" value="2"/>
</dbReference>
<evidence type="ECO:0000313" key="6">
    <source>
        <dbReference type="Proteomes" id="UP000628775"/>
    </source>
</evidence>
<accession>A0A8J2VJR4</accession>
<evidence type="ECO:0000256" key="4">
    <source>
        <dbReference type="PIRSR" id="PIRSR602678-1"/>
    </source>
</evidence>
<evidence type="ECO:0000256" key="3">
    <source>
        <dbReference type="ARBA" id="ARBA00022723"/>
    </source>
</evidence>
<name>A0A8J2VJR4_9BACL</name>
<reference evidence="5" key="2">
    <citation type="submission" date="2020-09" db="EMBL/GenBank/DDBJ databases">
        <authorList>
            <person name="Sun Q."/>
            <person name="Zhou Y."/>
        </authorList>
    </citation>
    <scope>NUCLEOTIDE SEQUENCE</scope>
    <source>
        <strain evidence="5">CGMCC 1.15371</strain>
    </source>
</reference>
<dbReference type="EMBL" id="BMIR01000001">
    <property type="protein sequence ID" value="GGE25703.1"/>
    <property type="molecule type" value="Genomic_DNA"/>
</dbReference>
<dbReference type="RefSeq" id="WP_188687626.1">
    <property type="nucleotide sequence ID" value="NZ_BMIR01000001.1"/>
</dbReference>